<name>A0A3P7RWL5_9FIRM</name>
<protein>
    <submittedName>
        <fullName evidence="1">Uncharacterized protein</fullName>
    </submittedName>
</protein>
<keyword evidence="2" id="KW-1185">Reference proteome</keyword>
<reference evidence="1 2" key="1">
    <citation type="submission" date="2018-09" db="EMBL/GenBank/DDBJ databases">
        <authorList>
            <person name="Postec A."/>
        </authorList>
    </citation>
    <scope>NUCLEOTIDE SEQUENCE [LARGE SCALE GENOMIC DNA]</scope>
    <source>
        <strain evidence="1">70B-A</strain>
    </source>
</reference>
<dbReference type="Proteomes" id="UP000279029">
    <property type="component" value="Chromosome"/>
</dbReference>
<evidence type="ECO:0000313" key="1">
    <source>
        <dbReference type="EMBL" id="VDN47072.1"/>
    </source>
</evidence>
<dbReference type="AlphaFoldDB" id="A0A3P7RWL5"/>
<proteinExistence type="predicted"/>
<accession>A0A3P7RWL5</accession>
<dbReference type="RefSeq" id="WP_125136469.1">
    <property type="nucleotide sequence ID" value="NZ_LR130778.1"/>
</dbReference>
<evidence type="ECO:0000313" key="2">
    <source>
        <dbReference type="Proteomes" id="UP000279029"/>
    </source>
</evidence>
<organism evidence="1 2">
    <name type="scientific">Petrocella atlantisensis</name>
    <dbReference type="NCBI Taxonomy" id="2173034"/>
    <lineage>
        <taxon>Bacteria</taxon>
        <taxon>Bacillati</taxon>
        <taxon>Bacillota</taxon>
        <taxon>Clostridia</taxon>
        <taxon>Lachnospirales</taxon>
        <taxon>Vallitaleaceae</taxon>
        <taxon>Petrocella</taxon>
    </lineage>
</organism>
<dbReference type="EMBL" id="LR130778">
    <property type="protein sequence ID" value="VDN47072.1"/>
    <property type="molecule type" value="Genomic_DNA"/>
</dbReference>
<gene>
    <name evidence="1" type="ORF">PATL70BA_1195</name>
</gene>
<dbReference type="KEGG" id="cbar:PATL70BA_1195"/>
<sequence>MIILSGCNPTSDDYEAEHQKLKDEIRARDVIITELKSKIDQLEEQMKEASLSDESGNTSIQFDVEREVDLRLDMLMSKLFEYTSLPEIRSTTNSGEPIEEGSAFDSVIDWYDNNINSESRRLIIVGPLNNNVDSMFVEALEYRSFLNDESKGELATYSSIHFVMFEVIRTGNRWQVVEYIDEF</sequence>